<feature type="domain" description="Nitrogenase/oxidoreductase component 1" evidence="1">
    <location>
        <begin position="13"/>
        <end position="433"/>
    </location>
</feature>
<name>A0A0H3J6P0_CLOPA</name>
<dbReference type="InterPro" id="IPR000510">
    <property type="entry name" value="Nase/OxRdtase_comp1"/>
</dbReference>
<evidence type="ECO:0000313" key="3">
    <source>
        <dbReference type="EMBL" id="KRU12407.1"/>
    </source>
</evidence>
<dbReference type="RefSeq" id="WP_003447237.1">
    <property type="nucleotide sequence ID" value="NZ_ANZB01000014.1"/>
</dbReference>
<keyword evidence="5" id="KW-1185">Reference proteome</keyword>
<dbReference type="Gene3D" id="3.40.50.1980">
    <property type="entry name" value="Nitrogenase molybdenum iron protein domain"/>
    <property type="match status" value="3"/>
</dbReference>
<dbReference type="GO" id="GO:0016491">
    <property type="term" value="F:oxidoreductase activity"/>
    <property type="evidence" value="ECO:0007669"/>
    <property type="project" value="InterPro"/>
</dbReference>
<dbReference type="Pfam" id="PF00148">
    <property type="entry name" value="Oxidored_nitro"/>
    <property type="match status" value="1"/>
</dbReference>
<organism evidence="2 5">
    <name type="scientific">Clostridium pasteurianum DSM 525 = ATCC 6013</name>
    <dbReference type="NCBI Taxonomy" id="1262449"/>
    <lineage>
        <taxon>Bacteria</taxon>
        <taxon>Bacillati</taxon>
        <taxon>Bacillota</taxon>
        <taxon>Clostridia</taxon>
        <taxon>Eubacteriales</taxon>
        <taxon>Clostridiaceae</taxon>
        <taxon>Clostridium</taxon>
    </lineage>
</organism>
<dbReference type="EMBL" id="JPGY02000001">
    <property type="protein sequence ID" value="KRU12407.1"/>
    <property type="molecule type" value="Genomic_DNA"/>
</dbReference>
<evidence type="ECO:0000259" key="1">
    <source>
        <dbReference type="Pfam" id="PF00148"/>
    </source>
</evidence>
<dbReference type="AlphaFoldDB" id="A0A0H3J6P0"/>
<sequence length="443" mass="49639">MDMCSEQQRTACALGGIYTALAIDNVLPVLHCGPGCQSQAASILGGCNGGQNAYSYQESIIPCTDFGESDVIFGGKQRLKKIIQGALENYKADMIIAVGGCTASIIGDDMEEVASYFSESRVPVLHAEIPGFKGNNLYGHSEILKSIIDQYLEPSSTIDKGQVNVWGIVPYYDTMWNGILEEIENMFNSIGLNANIIYGYEKGIDNLKKIPQAEFNLVLSPWVDLDIAKELKRRFNTPFFHYPAVPIGPTETSRFLRELADYVSLDRKVVEDYIKRQEDRYYYYINRSLGWIYHCRPLIKKYVIVSSASAALSTTRFLINDLGFIPEKIYIVEDVPKEYQEKIKEYFQNVEFEHTIDVFFTGDPGIAFSELKNRKSPEKFVLLGSSWDDALAQNLKIPFIPISAPYGDVIIGNKNYFGYTGGISLFADYYTAVANKSGFGVTV</sequence>
<dbReference type="GeneID" id="93073696"/>
<evidence type="ECO:0000313" key="4">
    <source>
        <dbReference type="Proteomes" id="UP000028042"/>
    </source>
</evidence>
<reference evidence="3 4" key="3">
    <citation type="journal article" name="Genome Announc.">
        <title>Improved Draft Genome Sequence of Clostridium pasteurianum Strain ATCC 6013 (DSM 525) Using a Hybrid Next-Generation Sequencing Approach.</title>
        <authorList>
            <person name="Pyne M.E."/>
            <person name="Utturkar S."/>
            <person name="Brown S.D."/>
            <person name="Moo-Young M."/>
            <person name="Chung D.A."/>
            <person name="Chou C.P."/>
        </authorList>
    </citation>
    <scope>NUCLEOTIDE SEQUENCE [LARGE SCALE GENOMIC DNA]</scope>
    <source>
        <strain evidence="3 4">ATCC 6013</strain>
    </source>
</reference>
<reference evidence="2 5" key="1">
    <citation type="journal article" date="2015" name="Genome Announc.">
        <title>Complete Genome Sequence of the Nitrogen-Fixing and Solvent-Producing Clostridium pasteurianum DSM 525.</title>
        <authorList>
            <person name="Poehlein A."/>
            <person name="Grosse-Honebrink A."/>
            <person name="Zhang Y."/>
            <person name="Minton N.P."/>
            <person name="Daniel R."/>
        </authorList>
    </citation>
    <scope>NUCLEOTIDE SEQUENCE [LARGE SCALE GENOMIC DNA]</scope>
    <source>
        <strain evidence="2">DSM 525</strain>
        <strain evidence="5">DSM 525 / ATCC 6013</strain>
    </source>
</reference>
<gene>
    <name evidence="2" type="ORF">CLPA_c15230</name>
    <name evidence="3" type="ORF">CP6013_01654</name>
</gene>
<dbReference type="PANTHER" id="PTHR42956:SF1">
    <property type="entry name" value="NITROGENASE IRON-MOLYBDENUM COFACTOR BIOSYNTHESIS PROTEIN NIFE"/>
    <property type="match status" value="1"/>
</dbReference>
<dbReference type="eggNOG" id="COG2710">
    <property type="taxonomic scope" value="Bacteria"/>
</dbReference>
<reference evidence="3" key="2">
    <citation type="submission" date="2015-10" db="EMBL/GenBank/DDBJ databases">
        <title>Improved Draft Genome Sequence of Clostridium pasteurianum Strain ATCC 6013 (DSM 525) Using a Hybrid Next-Generation Sequencing Approach.</title>
        <authorList>
            <person name="Pyne M.E."/>
            <person name="Utturkar S.M."/>
            <person name="Brown S.D."/>
            <person name="Moo-Young M."/>
            <person name="Chung D.A."/>
            <person name="Chou P.C."/>
        </authorList>
    </citation>
    <scope>NUCLEOTIDE SEQUENCE</scope>
    <source>
        <strain evidence="3">ATCC 6013</strain>
    </source>
</reference>
<dbReference type="EMBL" id="CP009268">
    <property type="protein sequence ID" value="AJA51586.1"/>
    <property type="molecule type" value="Genomic_DNA"/>
</dbReference>
<dbReference type="SUPFAM" id="SSF53807">
    <property type="entry name" value="Helical backbone' metal receptor"/>
    <property type="match status" value="1"/>
</dbReference>
<accession>A0A0H3J6P0</accession>
<evidence type="ECO:0000313" key="5">
    <source>
        <dbReference type="Proteomes" id="UP000030905"/>
    </source>
</evidence>
<dbReference type="InterPro" id="IPR049939">
    <property type="entry name" value="NifE-like"/>
</dbReference>
<dbReference type="PATRIC" id="fig|1262449.3.peg.3394"/>
<dbReference type="KEGG" id="cpae:CPAST_c15230"/>
<dbReference type="KEGG" id="cpat:CLPA_c15230"/>
<dbReference type="PANTHER" id="PTHR42956">
    <property type="entry name" value="NITROGENASE IRON-MOLYBDENUM COFACTOR BIOSYNTHESIS PROTEIN NIFE"/>
    <property type="match status" value="1"/>
</dbReference>
<protein>
    <submittedName>
        <fullName evidence="2">Nitrogenase molybdenum-iron protein, alpha and beta subunit</fullName>
    </submittedName>
    <submittedName>
        <fullName evidence="3">Oxidoreductase/nitrogenase component 1</fullName>
    </submittedName>
</protein>
<proteinExistence type="predicted"/>
<dbReference type="Proteomes" id="UP000030905">
    <property type="component" value="Chromosome"/>
</dbReference>
<dbReference type="Proteomes" id="UP000028042">
    <property type="component" value="Unassembled WGS sequence"/>
</dbReference>
<evidence type="ECO:0000313" key="2">
    <source>
        <dbReference type="EMBL" id="AJA51586.1"/>
    </source>
</evidence>